<sequence length="128" mass="14803">MKISQAKKAKGLYCCAYGCKGEPIATIGGLCHKHYARKIRETRPRIARYNQFKQNAKRRGKAFSITFKQFCEFCDKTGYLKNGLRGFNATIDRKDNTKGYHIDNIQLLTLRQNISKFNNVDRFAEVPF</sequence>
<dbReference type="RefSeq" id="WP_338731744.1">
    <property type="nucleotide sequence ID" value="NZ_CP136924.1"/>
</dbReference>
<dbReference type="Proteomes" id="UP001368318">
    <property type="component" value="Chromosome"/>
</dbReference>
<dbReference type="KEGG" id="mcaa:R3L15_11120"/>
<evidence type="ECO:0000313" key="3">
    <source>
        <dbReference type="Proteomes" id="UP001368318"/>
    </source>
</evidence>
<accession>A0AAU6P562</accession>
<dbReference type="EMBL" id="CP136924">
    <property type="protein sequence ID" value="WXA02169.1"/>
    <property type="molecule type" value="Genomic_DNA"/>
</dbReference>
<gene>
    <name evidence="2" type="ORF">R3L15_11120</name>
    <name evidence="1" type="ORF">R3L16_10470</name>
</gene>
<evidence type="ECO:0000313" key="2">
    <source>
        <dbReference type="EMBL" id="WXA12670.1"/>
    </source>
</evidence>
<organism evidence="2">
    <name type="scientific">Mangrovimonas cancribranchiae</name>
    <dbReference type="NCBI Taxonomy" id="3080055"/>
    <lineage>
        <taxon>Bacteria</taxon>
        <taxon>Pseudomonadati</taxon>
        <taxon>Bacteroidota</taxon>
        <taxon>Flavobacteriia</taxon>
        <taxon>Flavobacteriales</taxon>
        <taxon>Flavobacteriaceae</taxon>
        <taxon>Mangrovimonas</taxon>
    </lineage>
</organism>
<keyword evidence="3" id="KW-1185">Reference proteome</keyword>
<reference evidence="2 3" key="1">
    <citation type="submission" date="2023-10" db="EMBL/GenBank/DDBJ databases">
        <title>Culture-based analysis of two novel bacteria associated with mangrove crab gills.</title>
        <authorList>
            <person name="Yang X."/>
            <person name="Garuglieri E."/>
            <person name="Van Goethem M.W."/>
            <person name="Fusi M."/>
            <person name="Marasco R."/>
            <person name="Daffonchio D.G."/>
        </authorList>
    </citation>
    <scope>NUCLEOTIDE SEQUENCE</scope>
    <source>
        <strain evidence="2">UG2-1</strain>
        <strain evidence="1">UG2-2</strain>
        <strain evidence="3">UG2_2</strain>
    </source>
</reference>
<dbReference type="AlphaFoldDB" id="A0AAU6P562"/>
<name>A0AAU6P562_9FLAO</name>
<proteinExistence type="predicted"/>
<evidence type="ECO:0008006" key="4">
    <source>
        <dbReference type="Google" id="ProtNLM"/>
    </source>
</evidence>
<protein>
    <recommendedName>
        <fullName evidence="4">HNH endonuclease</fullName>
    </recommendedName>
</protein>
<dbReference type="EMBL" id="CP136925">
    <property type="protein sequence ID" value="WXA12670.1"/>
    <property type="molecule type" value="Genomic_DNA"/>
</dbReference>
<evidence type="ECO:0000313" key="1">
    <source>
        <dbReference type="EMBL" id="WXA02169.1"/>
    </source>
</evidence>
<dbReference type="Gene3D" id="3.30.40.220">
    <property type="match status" value="1"/>
</dbReference>